<name>A0A0D2K9Z8_9CHLO</name>
<dbReference type="Proteomes" id="UP000054498">
    <property type="component" value="Unassembled WGS sequence"/>
</dbReference>
<organism evidence="2 3">
    <name type="scientific">Monoraphidium neglectum</name>
    <dbReference type="NCBI Taxonomy" id="145388"/>
    <lineage>
        <taxon>Eukaryota</taxon>
        <taxon>Viridiplantae</taxon>
        <taxon>Chlorophyta</taxon>
        <taxon>core chlorophytes</taxon>
        <taxon>Chlorophyceae</taxon>
        <taxon>CS clade</taxon>
        <taxon>Sphaeropleales</taxon>
        <taxon>Selenastraceae</taxon>
        <taxon>Monoraphidium</taxon>
    </lineage>
</organism>
<reference evidence="2 3" key="1">
    <citation type="journal article" date="2013" name="BMC Genomics">
        <title>Reconstruction of the lipid metabolism for the microalga Monoraphidium neglectum from its genome sequence reveals characteristics suitable for biofuel production.</title>
        <authorList>
            <person name="Bogen C."/>
            <person name="Al-Dilaimi A."/>
            <person name="Albersmeier A."/>
            <person name="Wichmann J."/>
            <person name="Grundmann M."/>
            <person name="Rupp O."/>
            <person name="Lauersen K.J."/>
            <person name="Blifernez-Klassen O."/>
            <person name="Kalinowski J."/>
            <person name="Goesmann A."/>
            <person name="Mussgnug J.H."/>
            <person name="Kruse O."/>
        </authorList>
    </citation>
    <scope>NUCLEOTIDE SEQUENCE [LARGE SCALE GENOMIC DNA]</scope>
    <source>
        <strain evidence="2 3">SAG 48.87</strain>
    </source>
</reference>
<feature type="transmembrane region" description="Helical" evidence="1">
    <location>
        <begin position="121"/>
        <end position="143"/>
    </location>
</feature>
<keyword evidence="1" id="KW-0472">Membrane</keyword>
<keyword evidence="3" id="KW-1185">Reference proteome</keyword>
<dbReference type="RefSeq" id="XP_013891903.1">
    <property type="nucleotide sequence ID" value="XM_014036449.1"/>
</dbReference>
<dbReference type="Pfam" id="PF09773">
    <property type="entry name" value="Meckelin"/>
    <property type="match status" value="1"/>
</dbReference>
<dbReference type="GeneID" id="25732706"/>
<dbReference type="OrthoDB" id="419138at2759"/>
<dbReference type="PANTHER" id="PTHR21274:SF0">
    <property type="entry name" value="MECKELIN"/>
    <property type="match status" value="1"/>
</dbReference>
<evidence type="ECO:0000313" key="3">
    <source>
        <dbReference type="Proteomes" id="UP000054498"/>
    </source>
</evidence>
<feature type="transmembrane region" description="Helical" evidence="1">
    <location>
        <begin position="199"/>
        <end position="222"/>
    </location>
</feature>
<evidence type="ECO:0000313" key="2">
    <source>
        <dbReference type="EMBL" id="KIY92883.1"/>
    </source>
</evidence>
<dbReference type="AlphaFoldDB" id="A0A0D2K9Z8"/>
<evidence type="ECO:0000256" key="1">
    <source>
        <dbReference type="SAM" id="Phobius"/>
    </source>
</evidence>
<feature type="transmembrane region" description="Helical" evidence="1">
    <location>
        <begin position="34"/>
        <end position="55"/>
    </location>
</feature>
<dbReference type="GO" id="GO:0036038">
    <property type="term" value="C:MKS complex"/>
    <property type="evidence" value="ECO:0007669"/>
    <property type="project" value="InterPro"/>
</dbReference>
<dbReference type="STRING" id="145388.A0A0D2K9Z8"/>
<feature type="transmembrane region" description="Helical" evidence="1">
    <location>
        <begin position="75"/>
        <end position="101"/>
    </location>
</feature>
<sequence>MQSAAGGADAAAARRPASFSVSYLNPPALSSSFWYAWQTMLVVLLVLGGGPVWVWRVVLYMRRRPGQPVDIELGLYAVLAAADALSAALAAVLALVSLYWLALAKLQVEVHLLVPPDSGMYNFWVTMVLAVVGQAVGLLWVIYQQINVHVFFLDWEKPRRVLAKGGGREEAAPVSCWRTLLVANEWNELQAARLTYPPFTLAMVVMLMDGAGFASAAALAPSGAARGVVVPSSMLLRFGVAAGWFLVLFVAQWLWKAVIVHRFFGHPLSNFVDLLFLANTSAVVLDGRSEGYYLHGRNQMHHADTTLSELNASLLREEEGLVPKRGLVTTYSGGGGGPLGGSAQLNDGQAFTLHITDELRRLYESTLLAQVEQAAMDQRLARGAVTSAVKGPLRPRDGALAASRHISAAFAAALDEAERNHASQSLGSQR</sequence>
<keyword evidence="1" id="KW-1133">Transmembrane helix</keyword>
<keyword evidence="1" id="KW-0812">Transmembrane</keyword>
<protein>
    <submittedName>
        <fullName evidence="2">Putative Meckelin</fullName>
    </submittedName>
</protein>
<dbReference type="InterPro" id="IPR019170">
    <property type="entry name" value="Meckelin"/>
</dbReference>
<gene>
    <name evidence="2" type="ORF">MNEG_15080</name>
</gene>
<accession>A0A0D2K9Z8</accession>
<feature type="transmembrane region" description="Helical" evidence="1">
    <location>
        <begin position="234"/>
        <end position="255"/>
    </location>
</feature>
<dbReference type="KEGG" id="mng:MNEG_15080"/>
<dbReference type="GO" id="GO:0060271">
    <property type="term" value="P:cilium assembly"/>
    <property type="evidence" value="ECO:0007669"/>
    <property type="project" value="InterPro"/>
</dbReference>
<dbReference type="PANTHER" id="PTHR21274">
    <property type="entry name" value="MECKELIN"/>
    <property type="match status" value="1"/>
</dbReference>
<dbReference type="EMBL" id="KK105228">
    <property type="protein sequence ID" value="KIY92883.1"/>
    <property type="molecule type" value="Genomic_DNA"/>
</dbReference>
<proteinExistence type="predicted"/>